<dbReference type="EMBL" id="PFAJ01000054">
    <property type="protein sequence ID" value="PIR96904.1"/>
    <property type="molecule type" value="Genomic_DNA"/>
</dbReference>
<organism evidence="1 2">
    <name type="scientific">Candidatus Doudnabacteria bacterium CG10_big_fil_rev_8_21_14_0_10_41_10</name>
    <dbReference type="NCBI Taxonomy" id="1974551"/>
    <lineage>
        <taxon>Bacteria</taxon>
        <taxon>Candidatus Doudnaibacteriota</taxon>
    </lineage>
</organism>
<protein>
    <recommendedName>
        <fullName evidence="3">Restriction endonuclease</fullName>
    </recommendedName>
</protein>
<evidence type="ECO:0008006" key="3">
    <source>
        <dbReference type="Google" id="ProtNLM"/>
    </source>
</evidence>
<gene>
    <name evidence="1" type="ORF">COT91_04170</name>
</gene>
<evidence type="ECO:0000313" key="2">
    <source>
        <dbReference type="Proteomes" id="UP000230557"/>
    </source>
</evidence>
<accession>A0A2H0VCS0</accession>
<proteinExistence type="predicted"/>
<name>A0A2H0VCS0_9BACT</name>
<reference evidence="2" key="1">
    <citation type="submission" date="2017-09" db="EMBL/GenBank/DDBJ databases">
        <title>Depth-based differentiation of microbial function through sediment-hosted aquifers and enrichment of novel symbionts in the deep terrestrial subsurface.</title>
        <authorList>
            <person name="Probst A.J."/>
            <person name="Ladd B."/>
            <person name="Jarett J.K."/>
            <person name="Geller-Mcgrath D.E."/>
            <person name="Sieber C.M.K."/>
            <person name="Emerson J.B."/>
            <person name="Anantharaman K."/>
            <person name="Thomas B.C."/>
            <person name="Malmstrom R."/>
            <person name="Stieglmeier M."/>
            <person name="Klingl A."/>
            <person name="Woyke T."/>
            <person name="Ryan C.M."/>
            <person name="Banfield J.F."/>
        </authorList>
    </citation>
    <scope>NUCLEOTIDE SEQUENCE [LARGE SCALE GENOMIC DNA]</scope>
</reference>
<comment type="caution">
    <text evidence="1">The sequence shown here is derived from an EMBL/GenBank/DDBJ whole genome shotgun (WGS) entry which is preliminary data.</text>
</comment>
<dbReference type="Proteomes" id="UP000230557">
    <property type="component" value="Unassembled WGS sequence"/>
</dbReference>
<dbReference type="AlphaFoldDB" id="A0A2H0VCS0"/>
<sequence length="397" mass="45949">MTPLIAQHFANKDFDLRKKFLGYSRYMDQKVTPDVLAFIADCILNLPEGQSFTVRNIWESDYFEKNTKAIFGKPAPSNDSAFSEYNKFIGQPLKTLAYAQVLSETKNGQTNQYAINNKELLEYISLNERGALDFLCEYLIKVLTDSGFYSHFETYRDQVSVNRDSGSFDTLKQRFQRFMRGNTEINGILEINRIFPKVLNPLAVKENIPGSEKGHMTKHPFMFSELMYNRTNFRDLKKAKGVSRQEAIELVSEQRQQEDFTEYRITKAMELIKRKYTASEIRDKWADGPATYVHHIFPRARYRKYAAHTENLIKLTAEQHYGHAHPSARTQEVDPDYQIQCLLAKCDSIEESLRNGEFIYSKDSFISMINTCLGLEIDSKSSFDDLRKALARAQTKA</sequence>
<evidence type="ECO:0000313" key="1">
    <source>
        <dbReference type="EMBL" id="PIR96904.1"/>
    </source>
</evidence>